<comment type="catalytic activity">
    <reaction evidence="1">
        <text>4-amino-5-hydroxymethyl-2-methylpyrimidine + ATP = 4-amino-2-methyl-5-(phosphooxymethyl)pyrimidine + ADP + H(+)</text>
        <dbReference type="Rhea" id="RHEA:23096"/>
        <dbReference type="ChEBI" id="CHEBI:15378"/>
        <dbReference type="ChEBI" id="CHEBI:16892"/>
        <dbReference type="ChEBI" id="CHEBI:30616"/>
        <dbReference type="ChEBI" id="CHEBI:58354"/>
        <dbReference type="ChEBI" id="CHEBI:456216"/>
        <dbReference type="EC" id="2.7.1.49"/>
    </reaction>
</comment>
<dbReference type="PANTHER" id="PTHR20858">
    <property type="entry name" value="PHOSPHOMETHYLPYRIMIDINE KINASE"/>
    <property type="match status" value="1"/>
</dbReference>
<comment type="function">
    <text evidence="3">Catalyzes the phosphorylation of hydroxymethylpyrimidine phosphate (HMP-P) to HMP-PP, and of HMP to HMP-P.</text>
</comment>
<evidence type="ECO:0000256" key="3">
    <source>
        <dbReference type="ARBA" id="ARBA00003848"/>
    </source>
</evidence>
<evidence type="ECO:0000313" key="7">
    <source>
        <dbReference type="EMBL" id="MBA8846496.1"/>
    </source>
</evidence>
<dbReference type="GO" id="GO:0009229">
    <property type="term" value="P:thiamine diphosphate biosynthetic process"/>
    <property type="evidence" value="ECO:0007669"/>
    <property type="project" value="UniProtKB-UniPathway"/>
</dbReference>
<dbReference type="RefSeq" id="WP_182489130.1">
    <property type="nucleotide sequence ID" value="NZ_JACGWX010000001.1"/>
</dbReference>
<evidence type="ECO:0000256" key="1">
    <source>
        <dbReference type="ARBA" id="ARBA00000151"/>
    </source>
</evidence>
<comment type="catalytic activity">
    <reaction evidence="2">
        <text>4-amino-2-methyl-5-(phosphooxymethyl)pyrimidine + ATP = 4-amino-2-methyl-5-(diphosphooxymethyl)pyrimidine + ADP</text>
        <dbReference type="Rhea" id="RHEA:19893"/>
        <dbReference type="ChEBI" id="CHEBI:30616"/>
        <dbReference type="ChEBI" id="CHEBI:57841"/>
        <dbReference type="ChEBI" id="CHEBI:58354"/>
        <dbReference type="ChEBI" id="CHEBI:456216"/>
        <dbReference type="EC" id="2.7.4.7"/>
    </reaction>
</comment>
<dbReference type="InterPro" id="IPR004399">
    <property type="entry name" value="HMP/HMP-P_kinase_dom"/>
</dbReference>
<dbReference type="PANTHER" id="PTHR20858:SF17">
    <property type="entry name" value="HYDROXYMETHYLPYRIMIDINE_PHOSPHOMETHYLPYRIMIDINE KINASE THI20-RELATED"/>
    <property type="match status" value="1"/>
</dbReference>
<dbReference type="CDD" id="cd01169">
    <property type="entry name" value="HMPP_kinase"/>
    <property type="match status" value="1"/>
</dbReference>
<dbReference type="NCBIfam" id="TIGR00097">
    <property type="entry name" value="HMP-P_kinase"/>
    <property type="match status" value="1"/>
</dbReference>
<dbReference type="UniPathway" id="UPA00060">
    <property type="reaction ID" value="UER00138"/>
</dbReference>
<keyword evidence="7" id="KW-0808">Transferase</keyword>
<keyword evidence="8" id="KW-1185">Reference proteome</keyword>
<evidence type="ECO:0000256" key="2">
    <source>
        <dbReference type="ARBA" id="ARBA00000565"/>
    </source>
</evidence>
<name>A0A839E564_9MICO</name>
<dbReference type="Gene3D" id="3.40.1190.20">
    <property type="match status" value="1"/>
</dbReference>
<protein>
    <submittedName>
        <fullName evidence="7">Hydroxymethylpyrimidine kinase/phosphomethylpyrimidine kinase</fullName>
    </submittedName>
</protein>
<gene>
    <name evidence="7" type="ORF">FHX53_000060</name>
</gene>
<evidence type="ECO:0000256" key="4">
    <source>
        <dbReference type="ARBA" id="ARBA00004769"/>
    </source>
</evidence>
<organism evidence="7 8">
    <name type="scientific">Microcella alkalica</name>
    <dbReference type="NCBI Taxonomy" id="355930"/>
    <lineage>
        <taxon>Bacteria</taxon>
        <taxon>Bacillati</taxon>
        <taxon>Actinomycetota</taxon>
        <taxon>Actinomycetes</taxon>
        <taxon>Micrococcales</taxon>
        <taxon>Microbacteriaceae</taxon>
        <taxon>Microcella</taxon>
    </lineage>
</organism>
<dbReference type="InterPro" id="IPR013749">
    <property type="entry name" value="PM/HMP-P_kinase-1"/>
</dbReference>
<dbReference type="SUPFAM" id="SSF53613">
    <property type="entry name" value="Ribokinase-like"/>
    <property type="match status" value="1"/>
</dbReference>
<comment type="pathway">
    <text evidence="4">Cofactor biosynthesis; thiamine diphosphate biosynthesis; 4-amino-2-methyl-5-diphosphomethylpyrimidine from 5-amino-1-(5-phospho-D-ribosyl)imidazole: step 3/3.</text>
</comment>
<dbReference type="AlphaFoldDB" id="A0A839E564"/>
<sequence length="286" mass="29594">MGPVRDGPPRVLAIAGTDPTGGAGIQADIKTISAHGGYAMAAITAIVAQNTTDVRAVRPVSARLLTAQLDAVSDDVEIDAVKIGMLGSAAAARAVAAWLDRARPPIVVLDPVLRATTGRTLTSPVAIGGMRALIERVDIMTPNRDELAALLGRPRRASWADAVDDAVDATALWGSRVLLTGGDGTGDLAVDVLVEPRGGDAPRLTEASAPRVATPHTHGTGCALSSALATLQVGERDWSRSLARAKQWLGRALRAAEVLDVGRGAGPLHHLCERDDGRAASHRLSP</sequence>
<feature type="domain" description="Pyridoxamine kinase/Phosphomethylpyrimidine kinase" evidence="6">
    <location>
        <begin position="18"/>
        <end position="269"/>
    </location>
</feature>
<dbReference type="GO" id="GO:0005829">
    <property type="term" value="C:cytosol"/>
    <property type="evidence" value="ECO:0007669"/>
    <property type="project" value="TreeGrafter"/>
</dbReference>
<accession>A0A839E564</accession>
<keyword evidence="7" id="KW-0418">Kinase</keyword>
<reference evidence="7 8" key="1">
    <citation type="submission" date="2020-07" db="EMBL/GenBank/DDBJ databases">
        <title>Sequencing the genomes of 1000 actinobacteria strains.</title>
        <authorList>
            <person name="Klenk H.-P."/>
        </authorList>
    </citation>
    <scope>NUCLEOTIDE SEQUENCE [LARGE SCALE GENOMIC DNA]</scope>
    <source>
        <strain evidence="7 8">DSM 19663</strain>
    </source>
</reference>
<evidence type="ECO:0000313" key="8">
    <source>
        <dbReference type="Proteomes" id="UP000585905"/>
    </source>
</evidence>
<dbReference type="GO" id="GO:0009228">
    <property type="term" value="P:thiamine biosynthetic process"/>
    <property type="evidence" value="ECO:0007669"/>
    <property type="project" value="UniProtKB-KW"/>
</dbReference>
<dbReference type="GO" id="GO:0008902">
    <property type="term" value="F:hydroxymethylpyrimidine kinase activity"/>
    <property type="evidence" value="ECO:0007669"/>
    <property type="project" value="UniProtKB-EC"/>
</dbReference>
<comment type="caution">
    <text evidence="7">The sequence shown here is derived from an EMBL/GenBank/DDBJ whole genome shotgun (WGS) entry which is preliminary data.</text>
</comment>
<keyword evidence="5" id="KW-0784">Thiamine biosynthesis</keyword>
<dbReference type="EMBL" id="JACGWX010000001">
    <property type="protein sequence ID" value="MBA8846496.1"/>
    <property type="molecule type" value="Genomic_DNA"/>
</dbReference>
<proteinExistence type="predicted"/>
<dbReference type="GO" id="GO:0008972">
    <property type="term" value="F:phosphomethylpyrimidine kinase activity"/>
    <property type="evidence" value="ECO:0007669"/>
    <property type="project" value="UniProtKB-EC"/>
</dbReference>
<dbReference type="Pfam" id="PF08543">
    <property type="entry name" value="Phos_pyr_kin"/>
    <property type="match status" value="1"/>
</dbReference>
<dbReference type="InterPro" id="IPR029056">
    <property type="entry name" value="Ribokinase-like"/>
</dbReference>
<evidence type="ECO:0000259" key="6">
    <source>
        <dbReference type="Pfam" id="PF08543"/>
    </source>
</evidence>
<dbReference type="Proteomes" id="UP000585905">
    <property type="component" value="Unassembled WGS sequence"/>
</dbReference>
<evidence type="ECO:0000256" key="5">
    <source>
        <dbReference type="ARBA" id="ARBA00022977"/>
    </source>
</evidence>